<comment type="caution">
    <text evidence="2">The sequence shown here is derived from an EMBL/GenBank/DDBJ whole genome shotgun (WGS) entry which is preliminary data.</text>
</comment>
<accession>A0ABT5S3J2</accession>
<protein>
    <submittedName>
        <fullName evidence="2">Uncharacterized protein</fullName>
    </submittedName>
</protein>
<evidence type="ECO:0000313" key="2">
    <source>
        <dbReference type="EMBL" id="MDD2180525.1"/>
    </source>
</evidence>
<proteinExistence type="predicted"/>
<dbReference type="EMBL" id="JAPCKI010000024">
    <property type="protein sequence ID" value="MDD2180525.1"/>
    <property type="molecule type" value="Genomic_DNA"/>
</dbReference>
<reference evidence="2" key="1">
    <citation type="submission" date="2022-10" db="EMBL/GenBank/DDBJ databases">
        <title>Description of microaerobic benzene degrading bacteria.</title>
        <authorList>
            <person name="Bedics A."/>
            <person name="Tancsics A."/>
            <person name="Banerjee S."/>
        </authorList>
    </citation>
    <scope>NUCLEOTIDE SEQUENCE</scope>
    <source>
        <strain evidence="2">D2M1</strain>
    </source>
</reference>
<dbReference type="Proteomes" id="UP001148932">
    <property type="component" value="Unassembled WGS sequence"/>
</dbReference>
<evidence type="ECO:0000256" key="1">
    <source>
        <dbReference type="SAM" id="MobiDB-lite"/>
    </source>
</evidence>
<feature type="compositionally biased region" description="Basic and acidic residues" evidence="1">
    <location>
        <begin position="216"/>
        <end position="235"/>
    </location>
</feature>
<keyword evidence="3" id="KW-1185">Reference proteome</keyword>
<sequence length="235" mass="26926">MIEHDARRFPDFELVGSDATRRAIFHKGQQTLEVITANRKKLEEVFGVDLIYINHFHDNLVMVQYKMLQHDGAGGRDDWTYTQDRHLSKQLGAMHRFSRRAVSSKKTYRLSDDFFYLKFVRRYGDSEPSFLLPLEHFEALVRGPAKAPRSKKVHLSSVALEGCYMRQTVFYSLLQSGYTGTDSSTTAAPQTLIEDLIAGGDALVVAIQRETTPAENETHRARHMQDWDDTEAGYH</sequence>
<feature type="region of interest" description="Disordered" evidence="1">
    <location>
        <begin position="211"/>
        <end position="235"/>
    </location>
</feature>
<name>A0ABT5S3J2_9BURK</name>
<gene>
    <name evidence="2" type="ORF">OIN59_24080</name>
</gene>
<organism evidence="2 3">
    <name type="scientific">Acidovorax benzenivorans</name>
    <dbReference type="NCBI Taxonomy" id="2987520"/>
    <lineage>
        <taxon>Bacteria</taxon>
        <taxon>Pseudomonadati</taxon>
        <taxon>Pseudomonadota</taxon>
        <taxon>Betaproteobacteria</taxon>
        <taxon>Burkholderiales</taxon>
        <taxon>Comamonadaceae</taxon>
        <taxon>Acidovorax</taxon>
    </lineage>
</organism>
<evidence type="ECO:0000313" key="3">
    <source>
        <dbReference type="Proteomes" id="UP001148932"/>
    </source>
</evidence>